<dbReference type="EMBL" id="HBEC01044768">
    <property type="protein sequence ID" value="CAD8310821.1"/>
    <property type="molecule type" value="Transcribed_RNA"/>
</dbReference>
<evidence type="ECO:0000256" key="1">
    <source>
        <dbReference type="SAM" id="MobiDB-lite"/>
    </source>
</evidence>
<dbReference type="SUPFAM" id="SSF46565">
    <property type="entry name" value="Chaperone J-domain"/>
    <property type="match status" value="1"/>
</dbReference>
<gene>
    <name evidence="3" type="ORF">CEUR00632_LOCUS20883</name>
</gene>
<name>A0A7R9W1U3_9CHLO</name>
<reference evidence="3" key="1">
    <citation type="submission" date="2021-01" db="EMBL/GenBank/DDBJ databases">
        <authorList>
            <person name="Corre E."/>
            <person name="Pelletier E."/>
            <person name="Niang G."/>
            <person name="Scheremetjew M."/>
            <person name="Finn R."/>
            <person name="Kale V."/>
            <person name="Holt S."/>
            <person name="Cochrane G."/>
            <person name="Meng A."/>
            <person name="Brown T."/>
            <person name="Cohen L."/>
        </authorList>
    </citation>
    <scope>NUCLEOTIDE SEQUENCE</scope>
    <source>
        <strain evidence="3">CCMP219</strain>
    </source>
</reference>
<dbReference type="Gene3D" id="1.10.287.110">
    <property type="entry name" value="DnaJ domain"/>
    <property type="match status" value="1"/>
</dbReference>
<feature type="compositionally biased region" description="Low complexity" evidence="1">
    <location>
        <begin position="176"/>
        <end position="193"/>
    </location>
</feature>
<dbReference type="SMART" id="SM00271">
    <property type="entry name" value="DnaJ"/>
    <property type="match status" value="1"/>
</dbReference>
<accession>A0A7R9W1U3</accession>
<dbReference type="PANTHER" id="PTHR24074">
    <property type="entry name" value="CO-CHAPERONE PROTEIN DJLA"/>
    <property type="match status" value="1"/>
</dbReference>
<dbReference type="AlphaFoldDB" id="A0A7R9W1U3"/>
<feature type="region of interest" description="Disordered" evidence="1">
    <location>
        <begin position="1"/>
        <end position="31"/>
    </location>
</feature>
<dbReference type="InterPro" id="IPR036869">
    <property type="entry name" value="J_dom_sf"/>
</dbReference>
<evidence type="ECO:0000313" key="3">
    <source>
        <dbReference type="EMBL" id="CAD8310821.1"/>
    </source>
</evidence>
<feature type="domain" description="J" evidence="2">
    <location>
        <begin position="49"/>
        <end position="105"/>
    </location>
</feature>
<dbReference type="CDD" id="cd06257">
    <property type="entry name" value="DnaJ"/>
    <property type="match status" value="1"/>
</dbReference>
<dbReference type="InterPro" id="IPR001623">
    <property type="entry name" value="DnaJ_domain"/>
</dbReference>
<evidence type="ECO:0000259" key="2">
    <source>
        <dbReference type="PROSITE" id="PS50076"/>
    </source>
</evidence>
<proteinExistence type="predicted"/>
<dbReference type="InterPro" id="IPR050817">
    <property type="entry name" value="DjlA_DnaK_co-chaperone"/>
</dbReference>
<protein>
    <recommendedName>
        <fullName evidence="2">J domain-containing protein</fullName>
    </recommendedName>
</protein>
<feature type="region of interest" description="Disordered" evidence="1">
    <location>
        <begin position="165"/>
        <end position="198"/>
    </location>
</feature>
<dbReference type="Pfam" id="PF00226">
    <property type="entry name" value="DnaJ"/>
    <property type="match status" value="1"/>
</dbReference>
<dbReference type="PROSITE" id="PS50076">
    <property type="entry name" value="DNAJ_2"/>
    <property type="match status" value="1"/>
</dbReference>
<dbReference type="PRINTS" id="PR00625">
    <property type="entry name" value="JDOMAIN"/>
</dbReference>
<sequence length="263" mass="28396">MLSSGCSVRGGRPGCAAVQKAARPPKRQVRPSVGPITRKLAVASASFECPYGTLGVPPTADEAEVRRAYRKAALKWHPDVSKQEGAEVRFLQLNEAYEFIMGKLGGKERGAGGVSMSDWEFHDWYWSFRISRTWGKTQAAESASSSRPQDRSMLNSQLAGLRHRAAVRATKAASGQQTSEASPPPQAATSSAEGCDATHEDGWMDACIVVGESMGMDMEEPDASWGYSQTRRKFVAHSGTRERVTGQLAGLRRKASIASSGFV</sequence>
<organism evidence="3">
    <name type="scientific">Chlamydomonas euryale</name>
    <dbReference type="NCBI Taxonomy" id="1486919"/>
    <lineage>
        <taxon>Eukaryota</taxon>
        <taxon>Viridiplantae</taxon>
        <taxon>Chlorophyta</taxon>
        <taxon>core chlorophytes</taxon>
        <taxon>Chlorophyceae</taxon>
        <taxon>CS clade</taxon>
        <taxon>Chlamydomonadales</taxon>
        <taxon>Chlamydomonadaceae</taxon>
        <taxon>Chlamydomonas</taxon>
    </lineage>
</organism>